<evidence type="ECO:0000256" key="4">
    <source>
        <dbReference type="ARBA" id="ARBA00022989"/>
    </source>
</evidence>
<keyword evidence="2" id="KW-1003">Cell membrane</keyword>
<gene>
    <name evidence="7" type="ORF">B0I26_106172</name>
</gene>
<dbReference type="OrthoDB" id="9815246at2"/>
<dbReference type="RefSeq" id="WP_111645201.1">
    <property type="nucleotide sequence ID" value="NZ_QLMH01000006.1"/>
</dbReference>
<keyword evidence="4 6" id="KW-1133">Transmembrane helix</keyword>
<dbReference type="EMBL" id="QLMH01000006">
    <property type="protein sequence ID" value="RAK19547.1"/>
    <property type="molecule type" value="Genomic_DNA"/>
</dbReference>
<dbReference type="InterPro" id="IPR052770">
    <property type="entry name" value="Cobalt_transport_CbiQ"/>
</dbReference>
<dbReference type="GO" id="GO:0043190">
    <property type="term" value="C:ATP-binding cassette (ABC) transporter complex"/>
    <property type="evidence" value="ECO:0007669"/>
    <property type="project" value="InterPro"/>
</dbReference>
<dbReference type="InterPro" id="IPR012809">
    <property type="entry name" value="ECF_CbiQ"/>
</dbReference>
<sequence length="243" mass="28228">MIKQFDAVAYNNRLRKVPPEQKVFFAFVLLFIVMFGNREIQAAIIVWLLVWIVGYARVSWRMYAKAAFAASVFLFASLPLLIVSVDRSFHIFLNKAAVDLALDLFFRSFAAWSCLFFLLLTTPFTELLYMFKRIKVPLIIIELLFLVYRFVFVFAQAAEELWIAMKARNGGNHWRQGGMLIFQLVQKIWFHYEALSLALRARNFSGEVAYLQRYDYAVCNRYLIEAIVGVSALLLFGWIGGDR</sequence>
<evidence type="ECO:0000256" key="1">
    <source>
        <dbReference type="ARBA" id="ARBA00004651"/>
    </source>
</evidence>
<evidence type="ECO:0000256" key="2">
    <source>
        <dbReference type="ARBA" id="ARBA00022475"/>
    </source>
</evidence>
<feature type="transmembrane region" description="Helical" evidence="6">
    <location>
        <begin position="104"/>
        <end position="124"/>
    </location>
</feature>
<evidence type="ECO:0000256" key="6">
    <source>
        <dbReference type="SAM" id="Phobius"/>
    </source>
</evidence>
<evidence type="ECO:0000256" key="5">
    <source>
        <dbReference type="ARBA" id="ARBA00023136"/>
    </source>
</evidence>
<dbReference type="Proteomes" id="UP000248555">
    <property type="component" value="Unassembled WGS sequence"/>
</dbReference>
<comment type="caution">
    <text evidence="7">The sequence shown here is derived from an EMBL/GenBank/DDBJ whole genome shotgun (WGS) entry which is preliminary data.</text>
</comment>
<organism evidence="7 8">
    <name type="scientific">Paranoxybacillus vitaminiphilus</name>
    <dbReference type="NCBI Taxonomy" id="581036"/>
    <lineage>
        <taxon>Bacteria</taxon>
        <taxon>Bacillati</taxon>
        <taxon>Bacillota</taxon>
        <taxon>Bacilli</taxon>
        <taxon>Bacillales</taxon>
        <taxon>Anoxybacillaceae</taxon>
        <taxon>Paranoxybacillus</taxon>
    </lineage>
</organism>
<accession>A0A327YGE5</accession>
<dbReference type="AlphaFoldDB" id="A0A327YGE5"/>
<name>A0A327YGE5_9BACL</name>
<dbReference type="InterPro" id="IPR003339">
    <property type="entry name" value="ABC/ECF_trnsptr_transmembrane"/>
</dbReference>
<keyword evidence="5 6" id="KW-0472">Membrane</keyword>
<evidence type="ECO:0000313" key="8">
    <source>
        <dbReference type="Proteomes" id="UP000248555"/>
    </source>
</evidence>
<dbReference type="CDD" id="cd16914">
    <property type="entry name" value="EcfT"/>
    <property type="match status" value="1"/>
</dbReference>
<dbReference type="NCBIfam" id="TIGR02454">
    <property type="entry name" value="ECF_T_CbiQ"/>
    <property type="match status" value="1"/>
</dbReference>
<feature type="transmembrane region" description="Helical" evidence="6">
    <location>
        <begin position="222"/>
        <end position="241"/>
    </location>
</feature>
<dbReference type="PANTHER" id="PTHR43723">
    <property type="entry name" value="COBALT TRANSPORT PROTEIN CBIQ"/>
    <property type="match status" value="1"/>
</dbReference>
<dbReference type="GO" id="GO:0006824">
    <property type="term" value="P:cobalt ion transport"/>
    <property type="evidence" value="ECO:0007669"/>
    <property type="project" value="InterPro"/>
</dbReference>
<keyword evidence="3 6" id="KW-0812">Transmembrane</keyword>
<evidence type="ECO:0000256" key="3">
    <source>
        <dbReference type="ARBA" id="ARBA00022692"/>
    </source>
</evidence>
<feature type="transmembrane region" description="Helical" evidence="6">
    <location>
        <begin position="23"/>
        <end position="56"/>
    </location>
</feature>
<keyword evidence="8" id="KW-1185">Reference proteome</keyword>
<proteinExistence type="predicted"/>
<feature type="transmembrane region" description="Helical" evidence="6">
    <location>
        <begin position="62"/>
        <end position="83"/>
    </location>
</feature>
<evidence type="ECO:0000313" key="7">
    <source>
        <dbReference type="EMBL" id="RAK19547.1"/>
    </source>
</evidence>
<dbReference type="PANTHER" id="PTHR43723:SF1">
    <property type="entry name" value="COBALT TRANSPORT PROTEIN CBIQ"/>
    <property type="match status" value="1"/>
</dbReference>
<reference evidence="7 8" key="1">
    <citation type="submission" date="2018-06" db="EMBL/GenBank/DDBJ databases">
        <title>Genomic Encyclopedia of Type Strains, Phase III (KMG-III): the genomes of soil and plant-associated and newly described type strains.</title>
        <authorList>
            <person name="Whitman W."/>
        </authorList>
    </citation>
    <scope>NUCLEOTIDE SEQUENCE [LARGE SCALE GENOMIC DNA]</scope>
    <source>
        <strain evidence="7 8">CGMCC 1.8979</strain>
    </source>
</reference>
<comment type="subcellular location">
    <subcellularLocation>
        <location evidence="1">Cell membrane</location>
        <topology evidence="1">Multi-pass membrane protein</topology>
    </subcellularLocation>
</comment>
<feature type="transmembrane region" description="Helical" evidence="6">
    <location>
        <begin position="136"/>
        <end position="158"/>
    </location>
</feature>
<dbReference type="Pfam" id="PF02361">
    <property type="entry name" value="CbiQ"/>
    <property type="match status" value="1"/>
</dbReference>
<protein>
    <submittedName>
        <fullName evidence="7">Cobalt/nickel transport system permease protein</fullName>
    </submittedName>
</protein>